<dbReference type="GO" id="GO:0008270">
    <property type="term" value="F:zinc ion binding"/>
    <property type="evidence" value="ECO:0007669"/>
    <property type="project" value="InterPro"/>
</dbReference>
<keyword evidence="3 8" id="KW-0240">DNA-directed RNA polymerase</keyword>
<dbReference type="OrthoDB" id="10258858at2759"/>
<dbReference type="GO" id="GO:0005666">
    <property type="term" value="C:RNA polymerase III complex"/>
    <property type="evidence" value="ECO:0007669"/>
    <property type="project" value="UniProtKB-ARBA"/>
</dbReference>
<dbReference type="AlphaFoldDB" id="A0A8H3PIJ5"/>
<evidence type="ECO:0000256" key="1">
    <source>
        <dbReference type="ARBA" id="ARBA00004123"/>
    </source>
</evidence>
<keyword evidence="4" id="KW-0479">Metal-binding</keyword>
<gene>
    <name evidence="8" type="primary">RPB10</name>
    <name evidence="8" type="ORF">ALECFALPRED_009258</name>
</gene>
<comment type="subcellular location">
    <subcellularLocation>
        <location evidence="1">Nucleus</location>
    </subcellularLocation>
</comment>
<organism evidence="8 9">
    <name type="scientific">Alectoria fallacina</name>
    <dbReference type="NCBI Taxonomy" id="1903189"/>
    <lineage>
        <taxon>Eukaryota</taxon>
        <taxon>Fungi</taxon>
        <taxon>Dikarya</taxon>
        <taxon>Ascomycota</taxon>
        <taxon>Pezizomycotina</taxon>
        <taxon>Lecanoromycetes</taxon>
        <taxon>OSLEUM clade</taxon>
        <taxon>Lecanoromycetidae</taxon>
        <taxon>Lecanorales</taxon>
        <taxon>Lecanorineae</taxon>
        <taxon>Parmeliaceae</taxon>
        <taxon>Alectoria</taxon>
    </lineage>
</organism>
<comment type="caution">
    <text evidence="8">The sequence shown here is derived from an EMBL/GenBank/DDBJ whole genome shotgun (WGS) entry which is preliminary data.</text>
</comment>
<dbReference type="GO" id="GO:0042797">
    <property type="term" value="P:tRNA transcription by RNA polymerase III"/>
    <property type="evidence" value="ECO:0007669"/>
    <property type="project" value="TreeGrafter"/>
</dbReference>
<dbReference type="PANTHER" id="PTHR23431:SF3">
    <property type="entry name" value="DNA-DIRECTED RNA POLYMERASES I, II, AND III SUBUNIT RPABC5"/>
    <property type="match status" value="1"/>
</dbReference>
<keyword evidence="6" id="KW-0804">Transcription</keyword>
<dbReference type="Pfam" id="PF01194">
    <property type="entry name" value="RNA_pol_N"/>
    <property type="match status" value="1"/>
</dbReference>
<dbReference type="GO" id="GO:0005665">
    <property type="term" value="C:RNA polymerase II, core complex"/>
    <property type="evidence" value="ECO:0007669"/>
    <property type="project" value="TreeGrafter"/>
</dbReference>
<evidence type="ECO:0000256" key="3">
    <source>
        <dbReference type="ARBA" id="ARBA00022478"/>
    </source>
</evidence>
<keyword evidence="9" id="KW-1185">Reference proteome</keyword>
<dbReference type="InterPro" id="IPR000268">
    <property type="entry name" value="RPABC5/Rpb10"/>
</dbReference>
<dbReference type="InterPro" id="IPR023580">
    <property type="entry name" value="RNA_pol_su_RPB10"/>
</dbReference>
<reference evidence="8" key="1">
    <citation type="submission" date="2021-03" db="EMBL/GenBank/DDBJ databases">
        <authorList>
            <person name="Tagirdzhanova G."/>
        </authorList>
    </citation>
    <scope>NUCLEOTIDE SEQUENCE</scope>
</reference>
<dbReference type="PROSITE" id="PS01112">
    <property type="entry name" value="RNA_POL_N_8KD"/>
    <property type="match status" value="1"/>
</dbReference>
<evidence type="ECO:0000313" key="9">
    <source>
        <dbReference type="Proteomes" id="UP000664203"/>
    </source>
</evidence>
<evidence type="ECO:0000256" key="2">
    <source>
        <dbReference type="ARBA" id="ARBA00020813"/>
    </source>
</evidence>
<dbReference type="NCBIfam" id="NF003089">
    <property type="entry name" value="PRK04016.1"/>
    <property type="match status" value="1"/>
</dbReference>
<dbReference type="GO" id="GO:0005736">
    <property type="term" value="C:RNA polymerase I complex"/>
    <property type="evidence" value="ECO:0007669"/>
    <property type="project" value="TreeGrafter"/>
</dbReference>
<dbReference type="EMBL" id="CAJPDR010000676">
    <property type="protein sequence ID" value="CAF9941672.1"/>
    <property type="molecule type" value="Genomic_DNA"/>
</dbReference>
<comment type="similarity">
    <text evidence="7">Belongs to the archaeal Rpo10/eukaryotic RPB10 RNA polymerase subunit family.</text>
</comment>
<evidence type="ECO:0000256" key="7">
    <source>
        <dbReference type="ARBA" id="ARBA00025720"/>
    </source>
</evidence>
<dbReference type="FunFam" id="1.10.10.60:FF:000024">
    <property type="entry name" value="DNA-directed RNA polymerases I, II, and III subunit"/>
    <property type="match status" value="1"/>
</dbReference>
<evidence type="ECO:0000256" key="5">
    <source>
        <dbReference type="ARBA" id="ARBA00022833"/>
    </source>
</evidence>
<evidence type="ECO:0000256" key="6">
    <source>
        <dbReference type="ARBA" id="ARBA00023163"/>
    </source>
</evidence>
<dbReference type="GO" id="GO:0006360">
    <property type="term" value="P:transcription by RNA polymerase I"/>
    <property type="evidence" value="ECO:0007669"/>
    <property type="project" value="TreeGrafter"/>
</dbReference>
<evidence type="ECO:0000313" key="8">
    <source>
        <dbReference type="EMBL" id="CAF9941672.1"/>
    </source>
</evidence>
<dbReference type="Gene3D" id="1.10.10.60">
    <property type="entry name" value="Homeodomain-like"/>
    <property type="match status" value="1"/>
</dbReference>
<dbReference type="InterPro" id="IPR020789">
    <property type="entry name" value="RNA_pol_suN_Zn-BS"/>
</dbReference>
<dbReference type="HAMAP" id="MF_00250">
    <property type="entry name" value="RNApol_arch_Rpo10"/>
    <property type="match status" value="1"/>
</dbReference>
<sequence length="86" mass="9932">MIIPVRCFSCGKVIGDMWESYLRMLDAGIADGDAMDKLGCKRFCCRRMIMTHVDLIEKLLKSICPPSRKMRVLIRRLDTIPQNELD</sequence>
<keyword evidence="5" id="KW-0862">Zinc</keyword>
<dbReference type="Proteomes" id="UP000664203">
    <property type="component" value="Unassembled WGS sequence"/>
</dbReference>
<dbReference type="GO" id="GO:0003899">
    <property type="term" value="F:DNA-directed RNA polymerase activity"/>
    <property type="evidence" value="ECO:0007669"/>
    <property type="project" value="InterPro"/>
</dbReference>
<evidence type="ECO:0000256" key="4">
    <source>
        <dbReference type="ARBA" id="ARBA00022723"/>
    </source>
</evidence>
<dbReference type="GO" id="GO:0003677">
    <property type="term" value="F:DNA binding"/>
    <property type="evidence" value="ECO:0007669"/>
    <property type="project" value="InterPro"/>
</dbReference>
<dbReference type="SUPFAM" id="SSF46924">
    <property type="entry name" value="RNA polymerase subunit RPB10"/>
    <property type="match status" value="1"/>
</dbReference>
<name>A0A8H3PIJ5_9LECA</name>
<proteinExistence type="inferred from homology"/>
<dbReference type="PANTHER" id="PTHR23431">
    <property type="entry name" value="DNA-DIRECTED RNA POLYMERASES I, II, AND III SUBUNIT RPABC5 FAMILY MEMBER"/>
    <property type="match status" value="1"/>
</dbReference>
<accession>A0A8H3PIJ5</accession>
<dbReference type="GO" id="GO:0006366">
    <property type="term" value="P:transcription by RNA polymerase II"/>
    <property type="evidence" value="ECO:0007669"/>
    <property type="project" value="TreeGrafter"/>
</dbReference>
<protein>
    <recommendedName>
        <fullName evidence="2">DNA-directed RNA polymerases I, II, and III subunit RPABC5</fullName>
    </recommendedName>
</protein>